<keyword evidence="8 12" id="KW-1133">Transmembrane helix</keyword>
<comment type="subcellular location">
    <subcellularLocation>
        <location evidence="2">Mitochondrion inner membrane</location>
        <topology evidence="2">Single-pass membrane protein</topology>
    </subcellularLocation>
</comment>
<evidence type="ECO:0000256" key="1">
    <source>
        <dbReference type="ARBA" id="ARBA00002490"/>
    </source>
</evidence>
<reference key="1">
    <citation type="submission" date="2007-01" db="EMBL/GenBank/DDBJ databases">
        <title>The Genome Sequence of Puccinia graminis f. sp. tritici Strain CRL 75-36-700-3.</title>
        <authorList>
            <consortium name="The Broad Institute Genome Sequencing Platform"/>
            <person name="Birren B."/>
            <person name="Lander E."/>
            <person name="Galagan J."/>
            <person name="Nusbaum C."/>
            <person name="Devon K."/>
            <person name="Cuomo C."/>
            <person name="Jaffe D."/>
            <person name="Butler J."/>
            <person name="Alvarez P."/>
            <person name="Gnerre S."/>
            <person name="Grabherr M."/>
            <person name="Mauceli E."/>
            <person name="Brockman W."/>
            <person name="Young S."/>
            <person name="LaButti K."/>
            <person name="Sykes S."/>
            <person name="DeCaprio D."/>
            <person name="Crawford M."/>
            <person name="Koehrsen M."/>
            <person name="Engels R."/>
            <person name="Montgomery P."/>
            <person name="Pearson M."/>
            <person name="Howarth C."/>
            <person name="Larson L."/>
            <person name="White J."/>
            <person name="Zeng Q."/>
            <person name="Kodira C."/>
            <person name="Yandava C."/>
            <person name="Alvarado L."/>
            <person name="O'Leary S."/>
            <person name="Szabo L."/>
            <person name="Dean R."/>
            <person name="Schein J."/>
        </authorList>
    </citation>
    <scope>NUCLEOTIDE SEQUENCE</scope>
    <source>
        <strain>CRL 75-36-700-3</strain>
    </source>
</reference>
<keyword evidence="6 12" id="KW-0812">Transmembrane</keyword>
<dbReference type="InParanoid" id="E3NXF4"/>
<dbReference type="VEuPathDB" id="FungiDB:PGTG_20169"/>
<evidence type="ECO:0000256" key="6">
    <source>
        <dbReference type="ARBA" id="ARBA00022692"/>
    </source>
</evidence>
<dbReference type="STRING" id="418459.E3NXF4"/>
<dbReference type="Pfam" id="PF14138">
    <property type="entry name" value="COX16"/>
    <property type="match status" value="1"/>
</dbReference>
<evidence type="ECO:0000256" key="4">
    <source>
        <dbReference type="ARBA" id="ARBA00015368"/>
    </source>
</evidence>
<dbReference type="GeneID" id="10527338"/>
<evidence type="ECO:0000256" key="9">
    <source>
        <dbReference type="ARBA" id="ARBA00023128"/>
    </source>
</evidence>
<dbReference type="EMBL" id="DS989934">
    <property type="protein sequence ID" value="EFP94253.2"/>
    <property type="molecule type" value="Genomic_DNA"/>
</dbReference>
<feature type="region of interest" description="Disordered" evidence="11">
    <location>
        <begin position="202"/>
        <end position="267"/>
    </location>
</feature>
<dbReference type="PANTHER" id="PTHR17130">
    <property type="entry name" value="MITOCHONDRIAL OUTER MEMBRANE PROTEIN 25"/>
    <property type="match status" value="1"/>
</dbReference>
<feature type="compositionally biased region" description="Basic and acidic residues" evidence="11">
    <location>
        <begin position="229"/>
        <end position="240"/>
    </location>
</feature>
<keyword evidence="7" id="KW-0999">Mitochondrion inner membrane</keyword>
<dbReference type="eggNOG" id="ENOG502S9GT">
    <property type="taxonomic scope" value="Eukaryota"/>
</dbReference>
<organism evidence="13 14">
    <name type="scientific">Puccinia graminis f. sp. tritici (strain CRL 75-36-700-3 / race SCCL)</name>
    <name type="common">Black stem rust fungus</name>
    <dbReference type="NCBI Taxonomy" id="418459"/>
    <lineage>
        <taxon>Eukaryota</taxon>
        <taxon>Fungi</taxon>
        <taxon>Dikarya</taxon>
        <taxon>Basidiomycota</taxon>
        <taxon>Pucciniomycotina</taxon>
        <taxon>Pucciniomycetes</taxon>
        <taxon>Pucciniales</taxon>
        <taxon>Pucciniaceae</taxon>
        <taxon>Puccinia</taxon>
    </lineage>
</organism>
<evidence type="ECO:0000256" key="10">
    <source>
        <dbReference type="ARBA" id="ARBA00023136"/>
    </source>
</evidence>
<gene>
    <name evidence="13" type="ORF">PGTG_20169</name>
</gene>
<evidence type="ECO:0000256" key="3">
    <source>
        <dbReference type="ARBA" id="ARBA00008370"/>
    </source>
</evidence>
<dbReference type="KEGG" id="pgr:PGTG_20169"/>
<evidence type="ECO:0000256" key="5">
    <source>
        <dbReference type="ARBA" id="ARBA00019222"/>
    </source>
</evidence>
<dbReference type="InterPro" id="IPR020164">
    <property type="entry name" value="Cyt_c_Oxase_assmbl_COX16"/>
</dbReference>
<evidence type="ECO:0000256" key="7">
    <source>
        <dbReference type="ARBA" id="ARBA00022792"/>
    </source>
</evidence>
<keyword evidence="9" id="KW-0496">Mitochondrion</keyword>
<dbReference type="Proteomes" id="UP000008783">
    <property type="component" value="Unassembled WGS sequence"/>
</dbReference>
<evidence type="ECO:0000313" key="13">
    <source>
        <dbReference type="EMBL" id="EFP94253.2"/>
    </source>
</evidence>
<keyword evidence="10 12" id="KW-0472">Membrane</keyword>
<accession>E3NXF4</accession>
<evidence type="ECO:0000256" key="11">
    <source>
        <dbReference type="SAM" id="MobiDB-lite"/>
    </source>
</evidence>
<sequence>MASLLSLRHELRPEGLRVFTSPTAVYLKQRKHTLCNGATYVHMTGNQMGMYDDDEKRSTDLLMSQLPLLRFSLIMNRQEFFHRQTGNQTGLDPTKRLGAPQWIIQDGTASSKDTGIVQQNPYLQFLIRHVRQRPVIFFGFPFISTLLVGSVMLSRLTQTRYDYQATRVQSLTHADKLKLDQDQANRKPFDLREEYFKLSQPSAPQISEVSQIPSLSDENKKQSKSKRLKNWEEWDGEQVRVQRPLGAPEWGGVDPKQQSPEIGTRLV</sequence>
<dbReference type="OrthoDB" id="5516033at2759"/>
<dbReference type="GO" id="GO:0005743">
    <property type="term" value="C:mitochondrial inner membrane"/>
    <property type="evidence" value="ECO:0007669"/>
    <property type="project" value="UniProtKB-SubCell"/>
</dbReference>
<evidence type="ECO:0000256" key="12">
    <source>
        <dbReference type="SAM" id="Phobius"/>
    </source>
</evidence>
<name>E3NXF4_PUCGT</name>
<feature type="transmembrane region" description="Helical" evidence="12">
    <location>
        <begin position="135"/>
        <end position="153"/>
    </location>
</feature>
<proteinExistence type="inferred from homology"/>
<keyword evidence="14" id="KW-1185">Reference proteome</keyword>
<protein>
    <recommendedName>
        <fullName evidence="4">Cytochrome c oxidase assembly protein COX16, mitochondrial</fullName>
    </recommendedName>
    <alternativeName>
        <fullName evidence="5">Cytochrome c oxidase assembly protein cox16, mitochondrial</fullName>
    </alternativeName>
</protein>
<evidence type="ECO:0000256" key="8">
    <source>
        <dbReference type="ARBA" id="ARBA00022989"/>
    </source>
</evidence>
<dbReference type="HOGENOM" id="CLU_1042583_0_0_1"/>
<reference evidence="14" key="2">
    <citation type="journal article" date="2011" name="Proc. Natl. Acad. Sci. U.S.A.">
        <title>Obligate biotrophy features unraveled by the genomic analysis of rust fungi.</title>
        <authorList>
            <person name="Duplessis S."/>
            <person name="Cuomo C.A."/>
            <person name="Lin Y.-C."/>
            <person name="Aerts A."/>
            <person name="Tisserant E."/>
            <person name="Veneault-Fourrey C."/>
            <person name="Joly D.L."/>
            <person name="Hacquard S."/>
            <person name="Amselem J."/>
            <person name="Cantarel B.L."/>
            <person name="Chiu R."/>
            <person name="Coutinho P.M."/>
            <person name="Feau N."/>
            <person name="Field M."/>
            <person name="Frey P."/>
            <person name="Gelhaye E."/>
            <person name="Goldberg J."/>
            <person name="Grabherr M.G."/>
            <person name="Kodira C.D."/>
            <person name="Kohler A."/>
            <person name="Kuees U."/>
            <person name="Lindquist E.A."/>
            <person name="Lucas S.M."/>
            <person name="Mago R."/>
            <person name="Mauceli E."/>
            <person name="Morin E."/>
            <person name="Murat C."/>
            <person name="Pangilinan J.L."/>
            <person name="Park R."/>
            <person name="Pearson M."/>
            <person name="Quesneville H."/>
            <person name="Rouhier N."/>
            <person name="Sakthikumar S."/>
            <person name="Salamov A.A."/>
            <person name="Schmutz J."/>
            <person name="Selles B."/>
            <person name="Shapiro H."/>
            <person name="Tanguay P."/>
            <person name="Tuskan G.A."/>
            <person name="Henrissat B."/>
            <person name="Van de Peer Y."/>
            <person name="Rouze P."/>
            <person name="Ellis J.G."/>
            <person name="Dodds P.N."/>
            <person name="Schein J.E."/>
            <person name="Zhong S."/>
            <person name="Hamelin R.C."/>
            <person name="Grigoriev I.V."/>
            <person name="Szabo L.J."/>
            <person name="Martin F."/>
        </authorList>
    </citation>
    <scope>NUCLEOTIDE SEQUENCE [LARGE SCALE GENOMIC DNA]</scope>
    <source>
        <strain evidence="14">CRL 75-36-700-3 / race SCCL</strain>
    </source>
</reference>
<comment type="similarity">
    <text evidence="3">Belongs to the COX16 family.</text>
</comment>
<dbReference type="RefSeq" id="XP_003338672.2">
    <property type="nucleotide sequence ID" value="XM_003338624.2"/>
</dbReference>
<evidence type="ECO:0000256" key="2">
    <source>
        <dbReference type="ARBA" id="ARBA00004434"/>
    </source>
</evidence>
<feature type="compositionally biased region" description="Polar residues" evidence="11">
    <location>
        <begin position="202"/>
        <end position="216"/>
    </location>
</feature>
<dbReference type="PANTHER" id="PTHR17130:SF14">
    <property type="entry name" value="CYTOCHROME C OXIDASE ASSEMBLY PROTEIN COX16 HOMOLOG, MITOCHONDRIAL"/>
    <property type="match status" value="1"/>
</dbReference>
<dbReference type="AlphaFoldDB" id="E3NXF4"/>
<evidence type="ECO:0000313" key="14">
    <source>
        <dbReference type="Proteomes" id="UP000008783"/>
    </source>
</evidence>
<comment type="function">
    <text evidence="1">Required for the assembly of the mitochondrial respiratory chain complex IV (CIV), also known as cytochrome c oxidase. May participate in merging the COX1 and COX2 assembly lines.</text>
</comment>